<dbReference type="GO" id="GO:0005829">
    <property type="term" value="C:cytosol"/>
    <property type="evidence" value="ECO:0007669"/>
    <property type="project" value="TreeGrafter"/>
</dbReference>
<dbReference type="SUPFAM" id="SSF51004">
    <property type="entry name" value="C-terminal (heme d1) domain of cytochrome cd1-nitrite reductase"/>
    <property type="match status" value="1"/>
</dbReference>
<proteinExistence type="inferred from homology"/>
<reference evidence="3 4" key="1">
    <citation type="submission" date="2019-03" db="EMBL/GenBank/DDBJ databases">
        <title>Draft Genome Sequence of Duganella callidus sp. nov., a Novel Duganella Species Isolated from Cultivated Soil.</title>
        <authorList>
            <person name="Raths R."/>
            <person name="Peta V."/>
            <person name="Bucking H."/>
        </authorList>
    </citation>
    <scope>NUCLEOTIDE SEQUENCE [LARGE SCALE GENOMIC DNA]</scope>
    <source>
        <strain evidence="3 4">DN04</strain>
    </source>
</reference>
<accession>A0A4Y9SWC1</accession>
<gene>
    <name evidence="3" type="ORF">E4L98_01685</name>
</gene>
<sequence length="391" mass="39529">MSKHYAVAAAVAVLLAACGGDNHPAPPPVAQLFAQTNDTDNLVVHFLRNADGSLVPQAPVGTGGKGTNGVNYFMGNAVAPDALTSNHSVVVSDDGRQLFVANAGDNTVSVFAITPAGGLMLQAVSPTGGVQPTSLAFNAGVLYVTHQRGANELGAYRVGTDGKLTPLGQYPVLQPDALPTEVSISPDHQYVVVNGFLRALTPTTPGNTLLAYPINADGTLAKPVASTTAGIGPFGGVFAHGAQSGTYVTADAAGTTATTYSFSAGGAFSLLSGPVKVAGQMAPCWIAITPDNRFVYVSNGSGTIAQFALDTTGKLTLVNASAASEPAIKAGTSSFAADAWISPDGKYLYQDYAGNDKIVVYAIGPDGTLTRTGEQPVGTKSGISLQGAAGI</sequence>
<evidence type="ECO:0000313" key="4">
    <source>
        <dbReference type="Proteomes" id="UP000297729"/>
    </source>
</evidence>
<name>A0A4Y9SWC1_9BURK</name>
<dbReference type="AlphaFoldDB" id="A0A4Y9SWC1"/>
<keyword evidence="4" id="KW-1185">Reference proteome</keyword>
<dbReference type="Proteomes" id="UP000297729">
    <property type="component" value="Unassembled WGS sequence"/>
</dbReference>
<comment type="similarity">
    <text evidence="1">Belongs to the cycloisomerase 2 family.</text>
</comment>
<organism evidence="3 4">
    <name type="scientific">Duganella callida</name>
    <dbReference type="NCBI Taxonomy" id="2561932"/>
    <lineage>
        <taxon>Bacteria</taxon>
        <taxon>Pseudomonadati</taxon>
        <taxon>Pseudomonadota</taxon>
        <taxon>Betaproteobacteria</taxon>
        <taxon>Burkholderiales</taxon>
        <taxon>Oxalobacteraceae</taxon>
        <taxon>Telluria group</taxon>
        <taxon>Duganella</taxon>
    </lineage>
</organism>
<evidence type="ECO:0000256" key="2">
    <source>
        <dbReference type="ARBA" id="ARBA00022526"/>
    </source>
</evidence>
<dbReference type="PANTHER" id="PTHR30344">
    <property type="entry name" value="6-PHOSPHOGLUCONOLACTONASE-RELATED"/>
    <property type="match status" value="1"/>
</dbReference>
<dbReference type="InterPro" id="IPR011048">
    <property type="entry name" value="Haem_d1_sf"/>
</dbReference>
<comment type="caution">
    <text evidence="3">The sequence shown here is derived from an EMBL/GenBank/DDBJ whole genome shotgun (WGS) entry which is preliminary data.</text>
</comment>
<evidence type="ECO:0000256" key="1">
    <source>
        <dbReference type="ARBA" id="ARBA00005564"/>
    </source>
</evidence>
<dbReference type="OrthoDB" id="145213at2"/>
<dbReference type="RefSeq" id="WP_135199831.1">
    <property type="nucleotide sequence ID" value="NZ_SPVG01000020.1"/>
</dbReference>
<dbReference type="EMBL" id="SPVG01000020">
    <property type="protein sequence ID" value="TFW30718.1"/>
    <property type="molecule type" value="Genomic_DNA"/>
</dbReference>
<dbReference type="Pfam" id="PF10282">
    <property type="entry name" value="Lactonase"/>
    <property type="match status" value="1"/>
</dbReference>
<dbReference type="InterPro" id="IPR050282">
    <property type="entry name" value="Cycloisomerase_2"/>
</dbReference>
<keyword evidence="2" id="KW-0313">Glucose metabolism</keyword>
<dbReference type="PANTHER" id="PTHR30344:SF1">
    <property type="entry name" value="6-PHOSPHOGLUCONOLACTONASE"/>
    <property type="match status" value="1"/>
</dbReference>
<dbReference type="GO" id="GO:0017057">
    <property type="term" value="F:6-phosphogluconolactonase activity"/>
    <property type="evidence" value="ECO:0007669"/>
    <property type="project" value="TreeGrafter"/>
</dbReference>
<dbReference type="GO" id="GO:0006006">
    <property type="term" value="P:glucose metabolic process"/>
    <property type="evidence" value="ECO:0007669"/>
    <property type="project" value="UniProtKB-KW"/>
</dbReference>
<keyword evidence="2" id="KW-0119">Carbohydrate metabolism</keyword>
<evidence type="ECO:0000313" key="3">
    <source>
        <dbReference type="EMBL" id="TFW30718.1"/>
    </source>
</evidence>
<dbReference type="InterPro" id="IPR019405">
    <property type="entry name" value="Lactonase_7-beta_prop"/>
</dbReference>
<dbReference type="InterPro" id="IPR015943">
    <property type="entry name" value="WD40/YVTN_repeat-like_dom_sf"/>
</dbReference>
<protein>
    <submittedName>
        <fullName evidence="3">3-carboxymuconate cyclase</fullName>
    </submittedName>
</protein>
<dbReference type="Gene3D" id="2.130.10.10">
    <property type="entry name" value="YVTN repeat-like/Quinoprotein amine dehydrogenase"/>
    <property type="match status" value="3"/>
</dbReference>
<dbReference type="PROSITE" id="PS51257">
    <property type="entry name" value="PROKAR_LIPOPROTEIN"/>
    <property type="match status" value="1"/>
</dbReference>